<dbReference type="PROSITE" id="PS50111">
    <property type="entry name" value="CHEMOTAXIS_TRANSDUC_2"/>
    <property type="match status" value="1"/>
</dbReference>
<dbReference type="GO" id="GO:0006935">
    <property type="term" value="P:chemotaxis"/>
    <property type="evidence" value="ECO:0007669"/>
    <property type="project" value="InterPro"/>
</dbReference>
<dbReference type="AlphaFoldDB" id="A4U4X2"/>
<dbReference type="GO" id="GO:0004888">
    <property type="term" value="F:transmembrane signaling receptor activity"/>
    <property type="evidence" value="ECO:0007669"/>
    <property type="project" value="InterPro"/>
</dbReference>
<dbReference type="InterPro" id="IPR003660">
    <property type="entry name" value="HAMP_dom"/>
</dbReference>
<comment type="subcellular location">
    <subcellularLocation>
        <location evidence="1">Cell inner membrane</location>
        <topology evidence="1">Multi-pass membrane protein</topology>
    </subcellularLocation>
</comment>
<protein>
    <submittedName>
        <fullName evidence="14">Pmethyl-accepting chemotaxis receptor/sensory transducer</fullName>
    </submittedName>
</protein>
<keyword evidence="3" id="KW-0997">Cell inner membrane</keyword>
<dbReference type="RefSeq" id="WP_234016298.1">
    <property type="nucleotide sequence ID" value="NZ_CP027527.1"/>
</dbReference>
<dbReference type="InterPro" id="IPR004089">
    <property type="entry name" value="MCPsignal_dom"/>
</dbReference>
<dbReference type="Pfam" id="PF17200">
    <property type="entry name" value="sCache_2"/>
    <property type="match status" value="1"/>
</dbReference>
<evidence type="ECO:0000256" key="2">
    <source>
        <dbReference type="ARBA" id="ARBA00022475"/>
    </source>
</evidence>
<keyword evidence="5 10" id="KW-1133">Transmembrane helix</keyword>
<evidence type="ECO:0000256" key="10">
    <source>
        <dbReference type="SAM" id="Phobius"/>
    </source>
</evidence>
<dbReference type="SMART" id="SM00304">
    <property type="entry name" value="HAMP"/>
    <property type="match status" value="2"/>
</dbReference>
<dbReference type="InterPro" id="IPR000727">
    <property type="entry name" value="T_SNARE_dom"/>
</dbReference>
<feature type="transmembrane region" description="Helical" evidence="10">
    <location>
        <begin position="12"/>
        <end position="34"/>
    </location>
</feature>
<evidence type="ECO:0000256" key="8">
    <source>
        <dbReference type="ARBA" id="ARBA00029447"/>
    </source>
</evidence>
<evidence type="ECO:0000259" key="11">
    <source>
        <dbReference type="PROSITE" id="PS50111"/>
    </source>
</evidence>
<evidence type="ECO:0000256" key="7">
    <source>
        <dbReference type="ARBA" id="ARBA00023224"/>
    </source>
</evidence>
<dbReference type="InterPro" id="IPR004090">
    <property type="entry name" value="Chemotax_Me-accpt_rcpt"/>
</dbReference>
<dbReference type="SUPFAM" id="SSF58104">
    <property type="entry name" value="Methyl-accepting chemotaxis protein (MCP) signaling domain"/>
    <property type="match status" value="1"/>
</dbReference>
<keyword evidence="6 10" id="KW-0472">Membrane</keyword>
<dbReference type="PRINTS" id="PR00260">
    <property type="entry name" value="CHEMTRNSDUCR"/>
</dbReference>
<organism evidence="14">
    <name type="scientific">Magnetospirillum gryphiswaldense</name>
    <dbReference type="NCBI Taxonomy" id="55518"/>
    <lineage>
        <taxon>Bacteria</taxon>
        <taxon>Pseudomonadati</taxon>
        <taxon>Pseudomonadota</taxon>
        <taxon>Alphaproteobacteria</taxon>
        <taxon>Rhodospirillales</taxon>
        <taxon>Rhodospirillaceae</taxon>
        <taxon>Magnetospirillum</taxon>
    </lineage>
</organism>
<dbReference type="Pfam" id="PF00015">
    <property type="entry name" value="MCPsignal"/>
    <property type="match status" value="1"/>
</dbReference>
<reference evidence="14" key="1">
    <citation type="journal article" date="2007" name="J. Bacteriol.">
        <title>Comparative genome analysis of four magnetotactic bacteria reveals a complex set of group-specific genes implicated in magnetosome biomineralization and function.</title>
        <authorList>
            <person name="Richter M."/>
            <person name="Kube M."/>
            <person name="Bazylinski D.A."/>
            <person name="Lombardot T."/>
            <person name="Gloeckner F.O."/>
            <person name="Reinhardt R."/>
            <person name="Schueler D."/>
        </authorList>
    </citation>
    <scope>NUCLEOTIDE SEQUENCE</scope>
    <source>
        <strain evidence="14">MSR-1</strain>
    </source>
</reference>
<evidence type="ECO:0000259" key="13">
    <source>
        <dbReference type="PROSITE" id="PS50885"/>
    </source>
</evidence>
<gene>
    <name evidence="14" type="ORF">MGR_3997</name>
</gene>
<keyword evidence="14" id="KW-0675">Receptor</keyword>
<dbReference type="InterPro" id="IPR033480">
    <property type="entry name" value="sCache_2"/>
</dbReference>
<evidence type="ECO:0000256" key="5">
    <source>
        <dbReference type="ARBA" id="ARBA00022989"/>
    </source>
</evidence>
<comment type="similarity">
    <text evidence="8">Belongs to the methyl-accepting chemotaxis (MCP) protein family.</text>
</comment>
<dbReference type="PROSITE" id="PS50192">
    <property type="entry name" value="T_SNARE"/>
    <property type="match status" value="1"/>
</dbReference>
<accession>A4U4X2</accession>
<evidence type="ECO:0000256" key="1">
    <source>
        <dbReference type="ARBA" id="ARBA00004429"/>
    </source>
</evidence>
<feature type="domain" description="HAMP" evidence="13">
    <location>
        <begin position="212"/>
        <end position="265"/>
    </location>
</feature>
<evidence type="ECO:0000256" key="4">
    <source>
        <dbReference type="ARBA" id="ARBA00022692"/>
    </source>
</evidence>
<dbReference type="PANTHER" id="PTHR32089">
    <property type="entry name" value="METHYL-ACCEPTING CHEMOTAXIS PROTEIN MCPB"/>
    <property type="match status" value="1"/>
</dbReference>
<evidence type="ECO:0000256" key="6">
    <source>
        <dbReference type="ARBA" id="ARBA00023136"/>
    </source>
</evidence>
<dbReference type="Gene3D" id="1.10.287.950">
    <property type="entry name" value="Methyl-accepting chemotaxis protein"/>
    <property type="match status" value="1"/>
</dbReference>
<dbReference type="PROSITE" id="PS50885">
    <property type="entry name" value="HAMP"/>
    <property type="match status" value="1"/>
</dbReference>
<dbReference type="Gene3D" id="3.30.450.20">
    <property type="entry name" value="PAS domain"/>
    <property type="match status" value="1"/>
</dbReference>
<sequence length="562" mass="59474">MFIDNWRFRSKILLILGVSLIGMVVLVGLDLSNLRSEMLEGRRLKTQHIVETGTALVEHFIEQANSGLMAEDDAKKAAMAALQALRYGGNEYFWINDMASRVVMHPIKPELNGKDLSGLKDGNGKAIFVAFVEVVAKDKAGFVDYLWPKPGHEAPVAKISYVKGVDAWGWVVGSGIYVDDVDTAFRAELVSQGFRIGLIVLLVLLVSYVVGRGMVRAMADITGIMHKLADGDTSAMPQGTGRKDEIGEMARSVMVFRDNAIAMAKMREEQEEVRRQAEADRRHTLARLADELEAGVSSAAQAVNAAASQMRATAGSMTRNADQTSAETSMVAAAVEQTTSNVETVAAAAEELNASIGEITRQVSQSTTIAHNAVSAAERTDSVVRGLSEAASRIGQVVGLINTIAAQTNLLALNATIEAARAGEAGKGFAVVANEVKHLANQTAKATDEITTQIGAIQGTTGDVVDAIGEISRTIAQMSEIAESIAAAVEEQGAATNEIARSVAEAAHGAQEVGSHIGSVTQAANETGTAAREVQSAADHLAHDAQELTGGLSRFLAEVRKM</sequence>
<feature type="domain" description="T-SNARE coiled-coil homology" evidence="12">
    <location>
        <begin position="458"/>
        <end position="520"/>
    </location>
</feature>
<evidence type="ECO:0000256" key="9">
    <source>
        <dbReference type="PROSITE-ProRule" id="PRU00284"/>
    </source>
</evidence>
<keyword evidence="4 10" id="KW-0812">Transmembrane</keyword>
<evidence type="ECO:0000313" key="14">
    <source>
        <dbReference type="EMBL" id="CAM77929.1"/>
    </source>
</evidence>
<dbReference type="GO" id="GO:0007165">
    <property type="term" value="P:signal transduction"/>
    <property type="evidence" value="ECO:0007669"/>
    <property type="project" value="UniProtKB-KW"/>
</dbReference>
<evidence type="ECO:0000259" key="12">
    <source>
        <dbReference type="PROSITE" id="PS50192"/>
    </source>
</evidence>
<dbReference type="SMART" id="SM00283">
    <property type="entry name" value="MA"/>
    <property type="match status" value="1"/>
</dbReference>
<dbReference type="EMBL" id="CU459003">
    <property type="protein sequence ID" value="CAM77929.1"/>
    <property type="molecule type" value="Genomic_DNA"/>
</dbReference>
<dbReference type="Gene3D" id="6.10.340.10">
    <property type="match status" value="1"/>
</dbReference>
<name>A4U4X2_9PROT</name>
<feature type="domain" description="Methyl-accepting transducer" evidence="11">
    <location>
        <begin position="299"/>
        <end position="542"/>
    </location>
</feature>
<evidence type="ECO:0000256" key="3">
    <source>
        <dbReference type="ARBA" id="ARBA00022519"/>
    </source>
</evidence>
<dbReference type="GO" id="GO:0005886">
    <property type="term" value="C:plasma membrane"/>
    <property type="evidence" value="ECO:0007669"/>
    <property type="project" value="UniProtKB-SubCell"/>
</dbReference>
<keyword evidence="7 9" id="KW-0807">Transducer</keyword>
<proteinExistence type="inferred from homology"/>
<dbReference type="PANTHER" id="PTHR32089:SF112">
    <property type="entry name" value="LYSOZYME-LIKE PROTEIN-RELATED"/>
    <property type="match status" value="1"/>
</dbReference>
<keyword evidence="2" id="KW-1003">Cell membrane</keyword>
<dbReference type="SMART" id="SM01049">
    <property type="entry name" value="Cache_2"/>
    <property type="match status" value="1"/>
</dbReference>